<dbReference type="OrthoDB" id="9785345at2"/>
<comment type="similarity">
    <text evidence="1">Belongs to the SleB family.</text>
</comment>
<dbReference type="GO" id="GO:0009847">
    <property type="term" value="P:spore germination"/>
    <property type="evidence" value="ECO:0007669"/>
    <property type="project" value="UniProtKB-UniRule"/>
</dbReference>
<dbReference type="Proteomes" id="UP000307756">
    <property type="component" value="Unassembled WGS sequence"/>
</dbReference>
<feature type="domain" description="Cell wall hydrolase SleB" evidence="11">
    <location>
        <begin position="211"/>
        <end position="309"/>
    </location>
</feature>
<sequence length="310" mass="33371">MTKRFIKILLIISVCIICVPLSMNERTVDAFSNQVIQHGAVGDDVIELQSRLQYLGFYTGKIDGVFGWRTYWALRNFQYEFGLPIDGLAGTTTKNKLAKASKYNEQYVKEQINKGNKFTHYGGMDLNKQSAPKKTGSGGAANKGGTNGGNAGKAGNTGQSGNAAKAPAQQQAAPQAPANPPKQPTAANVPSGFSQNDIQLMANAVYGESRGEPYIGQVAVAAVILNRVDSASFPNTVSGVIFEPRAFTAVADGQIWLTPNEQAKEAVLDAINGYDPTGNAIYYFNPDTATSGWIWTRPQIKQIGKHIFCK</sequence>
<evidence type="ECO:0000256" key="5">
    <source>
        <dbReference type="ARBA" id="ARBA00022801"/>
    </source>
</evidence>
<evidence type="ECO:0000313" key="12">
    <source>
        <dbReference type="EMBL" id="TKC19739.1"/>
    </source>
</evidence>
<evidence type="ECO:0000256" key="3">
    <source>
        <dbReference type="ARBA" id="ARBA00022544"/>
    </source>
</evidence>
<keyword evidence="4" id="KW-0732">Signal</keyword>
<evidence type="ECO:0000256" key="1">
    <source>
        <dbReference type="ARBA" id="ARBA00007010"/>
    </source>
</evidence>
<feature type="domain" description="Peptidoglycan binding-like" evidence="10">
    <location>
        <begin position="42"/>
        <end position="97"/>
    </location>
</feature>
<dbReference type="InterPro" id="IPR036365">
    <property type="entry name" value="PGBD-like_sf"/>
</dbReference>
<comment type="caution">
    <text evidence="12">The sequence shown here is derived from an EMBL/GenBank/DDBJ whole genome shotgun (WGS) entry which is preliminary data.</text>
</comment>
<keyword evidence="6" id="KW-0749">Sporulation</keyword>
<dbReference type="GO" id="GO:0030435">
    <property type="term" value="P:sporulation resulting in formation of a cellular spore"/>
    <property type="evidence" value="ECO:0007669"/>
    <property type="project" value="UniProtKB-KW"/>
</dbReference>
<dbReference type="InterPro" id="IPR042047">
    <property type="entry name" value="SleB_dom1"/>
</dbReference>
<keyword evidence="3" id="KW-0309">Germination</keyword>
<dbReference type="SUPFAM" id="SSF47090">
    <property type="entry name" value="PGBD-like"/>
    <property type="match status" value="1"/>
</dbReference>
<dbReference type="GO" id="GO:0071555">
    <property type="term" value="P:cell wall organization"/>
    <property type="evidence" value="ECO:0007669"/>
    <property type="project" value="UniProtKB-KW"/>
</dbReference>
<proteinExistence type="inferred from homology"/>
<gene>
    <name evidence="12" type="primary">sleB</name>
    <name evidence="12" type="ORF">FA727_09455</name>
</gene>
<feature type="compositionally biased region" description="Gly residues" evidence="9">
    <location>
        <begin position="136"/>
        <end position="152"/>
    </location>
</feature>
<protein>
    <recommendedName>
        <fullName evidence="2 8">Spore cortex-lytic enzyme</fullName>
    </recommendedName>
</protein>
<dbReference type="InterPro" id="IPR011105">
    <property type="entry name" value="Cell_wall_hydrolase_SleB"/>
</dbReference>
<keyword evidence="5" id="KW-0378">Hydrolase</keyword>
<dbReference type="Gene3D" id="1.10.101.10">
    <property type="entry name" value="PGBD-like superfamily/PGBD"/>
    <property type="match status" value="1"/>
</dbReference>
<feature type="region of interest" description="Disordered" evidence="9">
    <location>
        <begin position="119"/>
        <end position="193"/>
    </location>
</feature>
<feature type="compositionally biased region" description="Low complexity" evidence="9">
    <location>
        <begin position="153"/>
        <end position="176"/>
    </location>
</feature>
<dbReference type="AlphaFoldDB" id="A0A4U1DAV6"/>
<evidence type="ECO:0000259" key="10">
    <source>
        <dbReference type="Pfam" id="PF01471"/>
    </source>
</evidence>
<evidence type="ECO:0000313" key="13">
    <source>
        <dbReference type="Proteomes" id="UP000307756"/>
    </source>
</evidence>
<organism evidence="12 13">
    <name type="scientific">Robertmurraya kyonggiensis</name>
    <dbReference type="NCBI Taxonomy" id="1037680"/>
    <lineage>
        <taxon>Bacteria</taxon>
        <taxon>Bacillati</taxon>
        <taxon>Bacillota</taxon>
        <taxon>Bacilli</taxon>
        <taxon>Bacillales</taxon>
        <taxon>Bacillaceae</taxon>
        <taxon>Robertmurraya</taxon>
    </lineage>
</organism>
<evidence type="ECO:0000259" key="11">
    <source>
        <dbReference type="Pfam" id="PF07486"/>
    </source>
</evidence>
<dbReference type="Pfam" id="PF01471">
    <property type="entry name" value="PG_binding_1"/>
    <property type="match status" value="1"/>
</dbReference>
<name>A0A4U1DAV6_9BACI</name>
<dbReference type="InterPro" id="IPR014224">
    <property type="entry name" value="Spore_cortex_SleB"/>
</dbReference>
<dbReference type="FunFam" id="6.20.240.60:FF:000001">
    <property type="entry name" value="Spore cortex-lytic enzyme"/>
    <property type="match status" value="1"/>
</dbReference>
<reference evidence="12 13" key="1">
    <citation type="journal article" date="2011" name="J. Microbiol.">
        <title>Bacillus kyonggiensis sp. nov., isolated from soil of a lettuce field.</title>
        <authorList>
            <person name="Dong K."/>
            <person name="Lee S."/>
        </authorList>
    </citation>
    <scope>NUCLEOTIDE SEQUENCE [LARGE SCALE GENOMIC DNA]</scope>
    <source>
        <strain evidence="12 13">NB22</strain>
    </source>
</reference>
<dbReference type="Gene3D" id="1.10.10.2520">
    <property type="entry name" value="Cell wall hydrolase SleB, domain 1"/>
    <property type="match status" value="1"/>
</dbReference>
<evidence type="ECO:0000256" key="9">
    <source>
        <dbReference type="SAM" id="MobiDB-lite"/>
    </source>
</evidence>
<dbReference type="EMBL" id="SWBM01000001">
    <property type="protein sequence ID" value="TKC19739.1"/>
    <property type="molecule type" value="Genomic_DNA"/>
</dbReference>
<dbReference type="InterPro" id="IPR002477">
    <property type="entry name" value="Peptidoglycan-bd-like"/>
</dbReference>
<dbReference type="Pfam" id="PF07486">
    <property type="entry name" value="Hydrolase_2"/>
    <property type="match status" value="1"/>
</dbReference>
<evidence type="ECO:0000256" key="4">
    <source>
        <dbReference type="ARBA" id="ARBA00022729"/>
    </source>
</evidence>
<dbReference type="NCBIfam" id="TIGR02869">
    <property type="entry name" value="spore_SleB"/>
    <property type="match status" value="1"/>
</dbReference>
<keyword evidence="13" id="KW-1185">Reference proteome</keyword>
<evidence type="ECO:0000256" key="7">
    <source>
        <dbReference type="ARBA" id="ARBA00023316"/>
    </source>
</evidence>
<dbReference type="GO" id="GO:0016787">
    <property type="term" value="F:hydrolase activity"/>
    <property type="evidence" value="ECO:0007669"/>
    <property type="project" value="UniProtKB-KW"/>
</dbReference>
<dbReference type="FunFam" id="1.10.10.2520:FF:000001">
    <property type="entry name" value="Spore cortex-lytic enzyme"/>
    <property type="match status" value="1"/>
</dbReference>
<keyword evidence="7" id="KW-0961">Cell wall biogenesis/degradation</keyword>
<accession>A0A4U1DAV6</accession>
<dbReference type="Gene3D" id="6.20.240.60">
    <property type="match status" value="1"/>
</dbReference>
<evidence type="ECO:0000256" key="6">
    <source>
        <dbReference type="ARBA" id="ARBA00022969"/>
    </source>
</evidence>
<dbReference type="InterPro" id="IPR036366">
    <property type="entry name" value="PGBDSf"/>
</dbReference>
<evidence type="ECO:0000256" key="2">
    <source>
        <dbReference type="ARBA" id="ARBA00018364"/>
    </source>
</evidence>
<evidence type="ECO:0000256" key="8">
    <source>
        <dbReference type="NCBIfam" id="TIGR02869"/>
    </source>
</evidence>